<dbReference type="SUPFAM" id="SSF53098">
    <property type="entry name" value="Ribonuclease H-like"/>
    <property type="match status" value="1"/>
</dbReference>
<dbReference type="Pfam" id="PF14244">
    <property type="entry name" value="Retrotran_gag_3"/>
    <property type="match status" value="1"/>
</dbReference>
<dbReference type="GO" id="GO:0003676">
    <property type="term" value="F:nucleic acid binding"/>
    <property type="evidence" value="ECO:0007669"/>
    <property type="project" value="InterPro"/>
</dbReference>
<feature type="domain" description="Integrase catalytic" evidence="1">
    <location>
        <begin position="419"/>
        <end position="550"/>
    </location>
</feature>
<name>A0A438HF97_VITVI</name>
<dbReference type="PANTHER" id="PTHR11439">
    <property type="entry name" value="GAG-POL-RELATED RETROTRANSPOSON"/>
    <property type="match status" value="1"/>
</dbReference>
<dbReference type="Gene3D" id="4.10.60.10">
    <property type="entry name" value="Zinc finger, CCHC-type"/>
    <property type="match status" value="1"/>
</dbReference>
<dbReference type="InterPro" id="IPR001584">
    <property type="entry name" value="Integrase_cat-core"/>
</dbReference>
<dbReference type="InterPro" id="IPR043502">
    <property type="entry name" value="DNA/RNA_pol_sf"/>
</dbReference>
<dbReference type="InterPro" id="IPR001878">
    <property type="entry name" value="Znf_CCHC"/>
</dbReference>
<protein>
    <submittedName>
        <fullName evidence="2">Retrovirus-related Pol polyprotein from transposon RE1</fullName>
    </submittedName>
</protein>
<dbReference type="PROSITE" id="PS50994">
    <property type="entry name" value="INTEGRASE"/>
    <property type="match status" value="1"/>
</dbReference>
<sequence>MDSATVCVKFTGTNYSTWAFQFELFLKGKDLWGHIDGTDIEKPSTFDKSQDVGSSPSWAVLDARIMSWLLGSVEPHIVTHLRPHRSAQSMWAYLKKVYHQDNDARRFQLEHAIVMFQHGSLSIQDYYSAFLTLWHEYADLVIADVPIAALSTIQTIHTTTQRDQFLMKLRPEYESVRSSLLNRSLVPSLDICFGELLCEEQRLSTQAILEQSHGSSGTTTVAYAAQGRGPLMHSKNLQCFCCKEYGHIVVTCPKKFCSYCKKKGHIIKECRIRPQNHQAQAFQTSVIVPPVATSAAHDSPSVACSVPTPPAPDYCTLEMVQRMLISTLSAMGFQGNNSTKLCSLPIAAIGNASSKFTDVFLAPQLSTNLISAGQLVDNNCAVNFSGNGCVVQDQNSDLPGNKDHSSLSLECDSCKLGKSKTLPFPLHASRASHCFDLIHSDVWGPSPISSHEKFKYYVTFIDDHSRFTWVYFFRSKSEVFRTFTEFLAYVDNQFSISIKTLRIDSGGEYLLTEFQAFLASKGIIHQRSCPSTPQQNGVAERKNRHLLDVVAFGSAFVRIDGLSPRAWFCHDCWRQAMQEEIAALEANHTWDIKPCPPTIVPLGCKWVYSVKSKYDTSLFLRKSDMGIVVLLVYVDDIVITGSDSALLAGLQGATSVDTPMELNVKLRKEEGDLLADPSLYRKLVGSLVYLTITTPDISFVVQQVNQFLQTPHHLHLAAVRRIIRYVQGTFTRGLFFPTGNSTRLAAYNDADWAGCADTRHSITGWCVFLGEALISWKSLLAELDFSETDPTPLHADNTSVIQITANPVYHERTKHIEVDCHSIREAFEARVITLPHISTDLQIADIFTKALPRHQHCLLSSKLMLVDQPASI</sequence>
<evidence type="ECO:0000259" key="1">
    <source>
        <dbReference type="PROSITE" id="PS50994"/>
    </source>
</evidence>
<dbReference type="PANTHER" id="PTHR11439:SF497">
    <property type="entry name" value="CYSTEINE-RICH RLK (RECEPTOR-LIKE PROTEIN KINASE) 8"/>
    <property type="match status" value="1"/>
</dbReference>
<dbReference type="SUPFAM" id="SSF56672">
    <property type="entry name" value="DNA/RNA polymerases"/>
    <property type="match status" value="1"/>
</dbReference>
<dbReference type="GO" id="GO:0015074">
    <property type="term" value="P:DNA integration"/>
    <property type="evidence" value="ECO:0007669"/>
    <property type="project" value="InterPro"/>
</dbReference>
<dbReference type="Proteomes" id="UP000288805">
    <property type="component" value="Unassembled WGS sequence"/>
</dbReference>
<dbReference type="SMART" id="SM00343">
    <property type="entry name" value="ZnF_C2HC"/>
    <property type="match status" value="2"/>
</dbReference>
<dbReference type="Pfam" id="PF00665">
    <property type="entry name" value="rve"/>
    <property type="match status" value="1"/>
</dbReference>
<dbReference type="InterPro" id="IPR029472">
    <property type="entry name" value="Copia-like_N"/>
</dbReference>
<accession>A0A438HF97</accession>
<evidence type="ECO:0000313" key="2">
    <source>
        <dbReference type="EMBL" id="RVW83141.1"/>
    </source>
</evidence>
<dbReference type="Gene3D" id="3.30.420.10">
    <property type="entry name" value="Ribonuclease H-like superfamily/Ribonuclease H"/>
    <property type="match status" value="1"/>
</dbReference>
<proteinExistence type="predicted"/>
<dbReference type="AlphaFoldDB" id="A0A438HF97"/>
<dbReference type="InterPro" id="IPR012337">
    <property type="entry name" value="RNaseH-like_sf"/>
</dbReference>
<dbReference type="GO" id="GO:0008270">
    <property type="term" value="F:zinc ion binding"/>
    <property type="evidence" value="ECO:0007669"/>
    <property type="project" value="InterPro"/>
</dbReference>
<dbReference type="SUPFAM" id="SSF57756">
    <property type="entry name" value="Retrovirus zinc finger-like domains"/>
    <property type="match status" value="1"/>
</dbReference>
<dbReference type="InterPro" id="IPR036875">
    <property type="entry name" value="Znf_CCHC_sf"/>
</dbReference>
<comment type="caution">
    <text evidence="2">The sequence shown here is derived from an EMBL/GenBank/DDBJ whole genome shotgun (WGS) entry which is preliminary data.</text>
</comment>
<evidence type="ECO:0000313" key="3">
    <source>
        <dbReference type="Proteomes" id="UP000288805"/>
    </source>
</evidence>
<dbReference type="InterPro" id="IPR036397">
    <property type="entry name" value="RNaseH_sf"/>
</dbReference>
<dbReference type="CDD" id="cd09272">
    <property type="entry name" value="RNase_HI_RT_Ty1"/>
    <property type="match status" value="1"/>
</dbReference>
<gene>
    <name evidence="2" type="primary">RE1_1192</name>
    <name evidence="2" type="ORF">CK203_040771</name>
</gene>
<organism evidence="2 3">
    <name type="scientific">Vitis vinifera</name>
    <name type="common">Grape</name>
    <dbReference type="NCBI Taxonomy" id="29760"/>
    <lineage>
        <taxon>Eukaryota</taxon>
        <taxon>Viridiplantae</taxon>
        <taxon>Streptophyta</taxon>
        <taxon>Embryophyta</taxon>
        <taxon>Tracheophyta</taxon>
        <taxon>Spermatophyta</taxon>
        <taxon>Magnoliopsida</taxon>
        <taxon>eudicotyledons</taxon>
        <taxon>Gunneridae</taxon>
        <taxon>Pentapetalae</taxon>
        <taxon>rosids</taxon>
        <taxon>Vitales</taxon>
        <taxon>Vitaceae</taxon>
        <taxon>Viteae</taxon>
        <taxon>Vitis</taxon>
    </lineage>
</organism>
<reference evidence="2 3" key="1">
    <citation type="journal article" date="2018" name="PLoS Genet.">
        <title>Population sequencing reveals clonal diversity and ancestral inbreeding in the grapevine cultivar Chardonnay.</title>
        <authorList>
            <person name="Roach M.J."/>
            <person name="Johnson D.L."/>
            <person name="Bohlmann J."/>
            <person name="van Vuuren H.J."/>
            <person name="Jones S.J."/>
            <person name="Pretorius I.S."/>
            <person name="Schmidt S.A."/>
            <person name="Borneman A.R."/>
        </authorList>
    </citation>
    <scope>NUCLEOTIDE SEQUENCE [LARGE SCALE GENOMIC DNA]</scope>
    <source>
        <strain evidence="3">cv. Chardonnay</strain>
        <tissue evidence="2">Leaf</tissue>
    </source>
</reference>
<dbReference type="EMBL" id="QGNW01000232">
    <property type="protein sequence ID" value="RVW83141.1"/>
    <property type="molecule type" value="Genomic_DNA"/>
</dbReference>